<dbReference type="GO" id="GO:0032040">
    <property type="term" value="C:small-subunit processome"/>
    <property type="evidence" value="ECO:0007669"/>
    <property type="project" value="TreeGrafter"/>
</dbReference>
<dbReference type="Proteomes" id="UP000232323">
    <property type="component" value="Unassembled WGS sequence"/>
</dbReference>
<reference evidence="4 5" key="1">
    <citation type="submission" date="2017-08" db="EMBL/GenBank/DDBJ databases">
        <title>Acidophilic green algal genome provides insights into adaptation to an acidic environment.</title>
        <authorList>
            <person name="Hirooka S."/>
            <person name="Hirose Y."/>
            <person name="Kanesaki Y."/>
            <person name="Higuchi S."/>
            <person name="Fujiwara T."/>
            <person name="Onuma R."/>
            <person name="Era A."/>
            <person name="Ohbayashi R."/>
            <person name="Uzuka A."/>
            <person name="Nozaki H."/>
            <person name="Yoshikawa H."/>
            <person name="Miyagishima S.Y."/>
        </authorList>
    </citation>
    <scope>NUCLEOTIDE SEQUENCE [LARGE SCALE GENOMIC DNA]</scope>
    <source>
        <strain evidence="4 5">NIES-2499</strain>
    </source>
</reference>
<dbReference type="STRING" id="1157962.A0A250XF63"/>
<dbReference type="PANTHER" id="PTHR12455">
    <property type="entry name" value="NUCLEOLAR COMPLEX PROTEIN 4"/>
    <property type="match status" value="1"/>
</dbReference>
<protein>
    <recommendedName>
        <fullName evidence="3">CCAAT-binding factor domain-containing protein</fullName>
    </recommendedName>
</protein>
<sequence length="637" mass="69919">MSKSSEVQKLLSELESGGTSKANNVVHLLAYINAQTEMGAVKKAIQALKLFFVEACQGGDLGPEKQVDGDHQEQGTRGFSHEEEGQVDAQKVFRQWLKRQYTLYTSALLSLLSTPDASPQLQISAVSALMEAVRCEMGVGVFSSSLYCRLVATITTSAAVKPEVFTLLFTRYFHYMDVSYYTLWSVKEIAQARCRAGVSTSKRDVGDLAPEDVARSLFDVLSNMPESDTLVLESTNGTAMGLVGKVSGAGRSGSALPRSWCGIEEAGEVKTAASRSESAKARRKRKQQELQEGGSSGPAIMYPAVPSSTWTNSKNLKRTFSDAWVSFLQMPLPDDIYRKVLLRLHSSVIPKMNNPLLLADFLTYALNQGGMVGMLALNGIFVLVTQHGLEYPAFYTKLYNLITADAFHAKHRAQFFKLADLFLSSALVPAYTAAAFAKRMARLAVSAPPAGAMTAIAFIHNLLRRHPACIILIDNPSHAKSKAGTVLTDIHTATEDDYHQEALGSSLVDLEEGCKIPSPSSNAPTHHPSRLGDVYDETQEDPAKSRAVESSLWELTCLRNHYCPQVAALCSILDKDLTDRTKTTEVDMDPLVSASYSSLFSQEVERRLKQVPLAFYQQPPTKLFDARDLSDFLGWKF</sequence>
<organism evidence="4 5">
    <name type="scientific">Chlamydomonas eustigma</name>
    <dbReference type="NCBI Taxonomy" id="1157962"/>
    <lineage>
        <taxon>Eukaryota</taxon>
        <taxon>Viridiplantae</taxon>
        <taxon>Chlorophyta</taxon>
        <taxon>core chlorophytes</taxon>
        <taxon>Chlorophyceae</taxon>
        <taxon>CS clade</taxon>
        <taxon>Chlamydomonadales</taxon>
        <taxon>Chlamydomonadaceae</taxon>
        <taxon>Chlamydomonas</taxon>
    </lineage>
</organism>
<evidence type="ECO:0000313" key="4">
    <source>
        <dbReference type="EMBL" id="GAX81728.1"/>
    </source>
</evidence>
<feature type="domain" description="CCAAT-binding factor" evidence="3">
    <location>
        <begin position="374"/>
        <end position="569"/>
    </location>
</feature>
<feature type="region of interest" description="Disordered" evidence="2">
    <location>
        <begin position="62"/>
        <end position="81"/>
    </location>
</feature>
<dbReference type="InterPro" id="IPR005612">
    <property type="entry name" value="CCAAT-binding_factor"/>
</dbReference>
<accession>A0A250XF63</accession>
<evidence type="ECO:0000313" key="5">
    <source>
        <dbReference type="Proteomes" id="UP000232323"/>
    </source>
</evidence>
<gene>
    <name evidence="4" type="ORF">CEUSTIGMA_g9156.t1</name>
</gene>
<comment type="similarity">
    <text evidence="1">Belongs to the CBF/MAK21 family.</text>
</comment>
<dbReference type="GO" id="GO:0042254">
    <property type="term" value="P:ribosome biogenesis"/>
    <property type="evidence" value="ECO:0007669"/>
    <property type="project" value="InterPro"/>
</dbReference>
<evidence type="ECO:0000259" key="3">
    <source>
        <dbReference type="Pfam" id="PF03914"/>
    </source>
</evidence>
<dbReference type="Pfam" id="PF03914">
    <property type="entry name" value="CBF"/>
    <property type="match status" value="1"/>
</dbReference>
<dbReference type="AlphaFoldDB" id="A0A250XF63"/>
<name>A0A250XF63_9CHLO</name>
<evidence type="ECO:0000256" key="1">
    <source>
        <dbReference type="ARBA" id="ARBA00007797"/>
    </source>
</evidence>
<proteinExistence type="inferred from homology"/>
<feature type="region of interest" description="Disordered" evidence="2">
    <location>
        <begin position="514"/>
        <end position="541"/>
    </location>
</feature>
<dbReference type="InterPro" id="IPR027193">
    <property type="entry name" value="Noc4"/>
</dbReference>
<dbReference type="EMBL" id="BEGY01000069">
    <property type="protein sequence ID" value="GAX81728.1"/>
    <property type="molecule type" value="Genomic_DNA"/>
</dbReference>
<comment type="caution">
    <text evidence="4">The sequence shown here is derived from an EMBL/GenBank/DDBJ whole genome shotgun (WGS) entry which is preliminary data.</text>
</comment>
<dbReference type="PANTHER" id="PTHR12455:SF0">
    <property type="entry name" value="NUCLEOLAR COMPLEX PROTEIN 4 HOMOLOG"/>
    <property type="match status" value="1"/>
</dbReference>
<evidence type="ECO:0000256" key="2">
    <source>
        <dbReference type="SAM" id="MobiDB-lite"/>
    </source>
</evidence>
<keyword evidence="5" id="KW-1185">Reference proteome</keyword>
<feature type="region of interest" description="Disordered" evidence="2">
    <location>
        <begin position="272"/>
        <end position="302"/>
    </location>
</feature>
<dbReference type="OrthoDB" id="10263185at2759"/>
<dbReference type="GO" id="GO:0030692">
    <property type="term" value="C:Noc4p-Nop14p complex"/>
    <property type="evidence" value="ECO:0007669"/>
    <property type="project" value="TreeGrafter"/>
</dbReference>